<dbReference type="GO" id="GO:0048544">
    <property type="term" value="P:recognition of pollen"/>
    <property type="evidence" value="ECO:0007669"/>
    <property type="project" value="InterPro"/>
</dbReference>
<dbReference type="InterPro" id="IPR024171">
    <property type="entry name" value="SRK-like_kinase"/>
</dbReference>
<dbReference type="SUPFAM" id="SSF51110">
    <property type="entry name" value="alpha-D-mannose-specific plant lectins"/>
    <property type="match status" value="1"/>
</dbReference>
<dbReference type="Pfam" id="PF07714">
    <property type="entry name" value="PK_Tyr_Ser-Thr"/>
    <property type="match status" value="1"/>
</dbReference>
<protein>
    <recommendedName>
        <fullName evidence="11">Receptor-like serine/threonine-protein kinase</fullName>
        <ecNumber evidence="11">2.7.11.1</ecNumber>
    </recommendedName>
</protein>
<evidence type="ECO:0000256" key="7">
    <source>
        <dbReference type="ARBA" id="ARBA00023157"/>
    </source>
</evidence>
<evidence type="ECO:0000256" key="3">
    <source>
        <dbReference type="ARBA" id="ARBA00022729"/>
    </source>
</evidence>
<keyword evidence="2 11" id="KW-0808">Transferase</keyword>
<dbReference type="InParanoid" id="A0A6P4B4Y7"/>
<organism evidence="18 19">
    <name type="scientific">Ziziphus jujuba</name>
    <name type="common">Chinese jujube</name>
    <name type="synonym">Ziziphus sativa</name>
    <dbReference type="NCBI Taxonomy" id="326968"/>
    <lineage>
        <taxon>Eukaryota</taxon>
        <taxon>Viridiplantae</taxon>
        <taxon>Streptophyta</taxon>
        <taxon>Embryophyta</taxon>
        <taxon>Tracheophyta</taxon>
        <taxon>Spermatophyta</taxon>
        <taxon>Magnoliopsida</taxon>
        <taxon>eudicotyledons</taxon>
        <taxon>Gunneridae</taxon>
        <taxon>Pentapetalae</taxon>
        <taxon>rosids</taxon>
        <taxon>fabids</taxon>
        <taxon>Rosales</taxon>
        <taxon>Rhamnaceae</taxon>
        <taxon>Paliureae</taxon>
        <taxon>Ziziphus</taxon>
    </lineage>
</organism>
<evidence type="ECO:0000256" key="2">
    <source>
        <dbReference type="ARBA" id="ARBA00022679"/>
    </source>
</evidence>
<dbReference type="CDD" id="cd14066">
    <property type="entry name" value="STKc_IRAK"/>
    <property type="match status" value="1"/>
</dbReference>
<dbReference type="AlphaFoldDB" id="A0A6P4B4Y7"/>
<evidence type="ECO:0000256" key="8">
    <source>
        <dbReference type="ARBA" id="ARBA00023180"/>
    </source>
</evidence>
<feature type="signal peptide" evidence="13">
    <location>
        <begin position="1"/>
        <end position="23"/>
    </location>
</feature>
<dbReference type="InterPro" id="IPR000742">
    <property type="entry name" value="EGF"/>
</dbReference>
<comment type="similarity">
    <text evidence="11">Belongs to the protein kinase superfamily. Ser/Thr protein kinase family.</text>
</comment>
<comment type="caution">
    <text evidence="12">Lacks conserved residue(s) required for the propagation of feature annotation.</text>
</comment>
<dbReference type="Gene3D" id="3.30.200.20">
    <property type="entry name" value="Phosphorylase Kinase, domain 1"/>
    <property type="match status" value="1"/>
</dbReference>
<dbReference type="Gene3D" id="1.10.510.10">
    <property type="entry name" value="Transferase(Phosphotransferase) domain 1"/>
    <property type="match status" value="1"/>
</dbReference>
<keyword evidence="18" id="KW-1185">Reference proteome</keyword>
<dbReference type="Gene3D" id="3.50.4.10">
    <property type="entry name" value="Hepatocyte Growth Factor"/>
    <property type="match status" value="1"/>
</dbReference>
<dbReference type="Proteomes" id="UP001652623">
    <property type="component" value="Chromosome 1"/>
</dbReference>
<dbReference type="SUPFAM" id="SSF57414">
    <property type="entry name" value="Hairpin loop containing domain-like"/>
    <property type="match status" value="1"/>
</dbReference>
<name>A0A6P4B4Y7_ZIZJJ</name>
<dbReference type="PROSITE" id="PS50948">
    <property type="entry name" value="PAN"/>
    <property type="match status" value="1"/>
</dbReference>
<dbReference type="GO" id="GO:0004674">
    <property type="term" value="F:protein serine/threonine kinase activity"/>
    <property type="evidence" value="ECO:0007669"/>
    <property type="project" value="UniProtKB-KW"/>
</dbReference>
<dbReference type="PROSITE" id="PS50927">
    <property type="entry name" value="BULB_LECTIN"/>
    <property type="match status" value="1"/>
</dbReference>
<feature type="domain" description="Protein kinase" evidence="14">
    <location>
        <begin position="513"/>
        <end position="833"/>
    </location>
</feature>
<evidence type="ECO:0000256" key="1">
    <source>
        <dbReference type="ARBA" id="ARBA00022527"/>
    </source>
</evidence>
<dbReference type="EC" id="2.7.11.1" evidence="11"/>
<dbReference type="KEGG" id="zju:107430750"/>
<evidence type="ECO:0000256" key="9">
    <source>
        <dbReference type="ARBA" id="ARBA00047899"/>
    </source>
</evidence>
<keyword evidence="4 11" id="KW-0547">Nucleotide-binding</keyword>
<dbReference type="InterPro" id="IPR008271">
    <property type="entry name" value="Ser/Thr_kinase_AS"/>
</dbReference>
<evidence type="ECO:0000259" key="15">
    <source>
        <dbReference type="PROSITE" id="PS50026"/>
    </source>
</evidence>
<keyword evidence="3 13" id="KW-0732">Signal</keyword>
<sequence>MEAPSIWFLRANLLFFIFTTTSSSLFDSISQFQSISDGKTLVSSGGKFELGFFSPGTSKNRYLGIWYKKIPVKTVVWVANGCNPINDSSGLLSISSTGNLVLLGKNRSVVWSTTSVKQPQNPLLRLLDSGNLVLKDENDGNQESYLWQSFDYPCDTLLPYMKLGWNLRTGHKWSLSAWKNPDDPCPGNFTYGIELRPHKYSEGYIRQGNDKFYRTGPWNGLRFSGSPELRNNPLYDFHFVDDDNEVSYMYTLKNESLISRLALNQTTSTRERYVWIAADQTWEQYISVPRDYCDKYGLCGANGKCIIGQNPVCECLEGFKPRSQENWNTMDWSQGCKRDLPLSCQEKHRHGFIKYVGLKLPDTTNSWVDNSINLEECRAKCLNNCSCMAYTNSDIRGKGNGCVLWFDDLVDIRLIPDGGQDLYIRMPAVQPERKTEIGAYDKVKTAGITVAVMGAVVSGMLILGYCISRLRTTASKEKIMINEIVSQNNGGRKEDLDLPLFDISTMATATNKFSMENKLGEGGFGPVYRGMLKDGQEIAVKRLSERSGQGINEFKNELVILFAKLQHRNLVKLLGCCIHGEEKMLVYEYMPNKSLDSFIFDPKQSKQLEWWQRFQIICGISRGLLYLHHDSRLRIIHRDLKASNILLDKEMNPKISDFGMARTLLGDQTEGYTNRVVGTYGYMAPEYAYNGKFSIKSDVFSFGVLMLEIISGKRSTGFHHQNDGVTLIGYAWTMMQEGRPFELIDECLRNSSQNLSEVLRCIHTSLLCVQQCPVDRPSMSSVVMMLAGEVALVQPKPPAFFMESNGYFEADYSSSKHLSSSTNDITITILEAR</sequence>
<dbReference type="Pfam" id="PF00954">
    <property type="entry name" value="S_locus_glycop"/>
    <property type="match status" value="1"/>
</dbReference>
<accession>A0A6P4B4Y7</accession>
<reference evidence="19" key="2">
    <citation type="submission" date="2025-08" db="UniProtKB">
        <authorList>
            <consortium name="RefSeq"/>
        </authorList>
    </citation>
    <scope>IDENTIFICATION</scope>
    <source>
        <tissue evidence="19">Seedling</tissue>
    </source>
</reference>
<dbReference type="CDD" id="cd01098">
    <property type="entry name" value="PAN_AP_plant"/>
    <property type="match status" value="1"/>
</dbReference>
<dbReference type="PANTHER" id="PTHR32444:SF234">
    <property type="entry name" value="RECEPTOR-LIKE SERINE_THREONINE-PROTEIN KINASE"/>
    <property type="match status" value="1"/>
</dbReference>
<dbReference type="PANTHER" id="PTHR32444">
    <property type="entry name" value="BULB-TYPE LECTIN DOMAIN-CONTAINING PROTEIN"/>
    <property type="match status" value="1"/>
</dbReference>
<dbReference type="InterPro" id="IPR001480">
    <property type="entry name" value="Bulb-type_lectin_dom"/>
</dbReference>
<evidence type="ECO:0000256" key="10">
    <source>
        <dbReference type="ARBA" id="ARBA00048679"/>
    </source>
</evidence>
<dbReference type="InterPro" id="IPR000858">
    <property type="entry name" value="S_locus_glycoprot_dom"/>
</dbReference>
<evidence type="ECO:0000256" key="13">
    <source>
        <dbReference type="SAM" id="SignalP"/>
    </source>
</evidence>
<evidence type="ECO:0000256" key="5">
    <source>
        <dbReference type="ARBA" id="ARBA00022777"/>
    </source>
</evidence>
<dbReference type="Gene3D" id="2.90.10.10">
    <property type="entry name" value="Bulb-type lectin domain"/>
    <property type="match status" value="1"/>
</dbReference>
<feature type="chain" id="PRO_5045783127" description="Receptor-like serine/threonine-protein kinase" evidence="13">
    <location>
        <begin position="24"/>
        <end position="833"/>
    </location>
</feature>
<dbReference type="SMART" id="SM00473">
    <property type="entry name" value="PAN_AP"/>
    <property type="match status" value="1"/>
</dbReference>
<dbReference type="RefSeq" id="XP_015897117.3">
    <property type="nucleotide sequence ID" value="XM_016041631.4"/>
</dbReference>
<dbReference type="SMART" id="SM00108">
    <property type="entry name" value="B_lectin"/>
    <property type="match status" value="1"/>
</dbReference>
<keyword evidence="7" id="KW-1015">Disulfide bond</keyword>
<evidence type="ECO:0000259" key="14">
    <source>
        <dbReference type="PROSITE" id="PS50011"/>
    </source>
</evidence>
<comment type="catalytic activity">
    <reaction evidence="9 11">
        <text>L-threonyl-[protein] + ATP = O-phospho-L-threonyl-[protein] + ADP + H(+)</text>
        <dbReference type="Rhea" id="RHEA:46608"/>
        <dbReference type="Rhea" id="RHEA-COMP:11060"/>
        <dbReference type="Rhea" id="RHEA-COMP:11605"/>
        <dbReference type="ChEBI" id="CHEBI:15378"/>
        <dbReference type="ChEBI" id="CHEBI:30013"/>
        <dbReference type="ChEBI" id="CHEBI:30616"/>
        <dbReference type="ChEBI" id="CHEBI:61977"/>
        <dbReference type="ChEBI" id="CHEBI:456216"/>
        <dbReference type="EC" id="2.7.11.1"/>
    </reaction>
</comment>
<proteinExistence type="inferred from homology"/>
<reference evidence="18" key="1">
    <citation type="submission" date="2025-05" db="UniProtKB">
        <authorList>
            <consortium name="RefSeq"/>
        </authorList>
    </citation>
    <scope>NUCLEOTIDE SEQUENCE [LARGE SCALE GENOMIC DNA]</scope>
</reference>
<keyword evidence="8" id="KW-0325">Glycoprotein</keyword>
<evidence type="ECO:0000259" key="17">
    <source>
        <dbReference type="PROSITE" id="PS50948"/>
    </source>
</evidence>
<gene>
    <name evidence="19" type="primary">LOC107430750</name>
</gene>
<keyword evidence="6 11" id="KW-0067">ATP-binding</keyword>
<dbReference type="Pfam" id="PF01453">
    <property type="entry name" value="B_lectin"/>
    <property type="match status" value="1"/>
</dbReference>
<dbReference type="PROSITE" id="PS50011">
    <property type="entry name" value="PROTEIN_KINASE_DOM"/>
    <property type="match status" value="1"/>
</dbReference>
<dbReference type="PIRSF" id="PIRSF000641">
    <property type="entry name" value="SRK"/>
    <property type="match status" value="1"/>
</dbReference>
<dbReference type="Pfam" id="PF08276">
    <property type="entry name" value="PAN_2"/>
    <property type="match status" value="1"/>
</dbReference>
<feature type="domain" description="EGF-like" evidence="15">
    <location>
        <begin position="289"/>
        <end position="325"/>
    </location>
</feature>
<dbReference type="InterPro" id="IPR003609">
    <property type="entry name" value="Pan_app"/>
</dbReference>
<dbReference type="SMART" id="SM00220">
    <property type="entry name" value="S_TKc"/>
    <property type="match status" value="1"/>
</dbReference>
<evidence type="ECO:0000259" key="16">
    <source>
        <dbReference type="PROSITE" id="PS50927"/>
    </source>
</evidence>
<dbReference type="PROSITE" id="PS50026">
    <property type="entry name" value="EGF_3"/>
    <property type="match status" value="1"/>
</dbReference>
<evidence type="ECO:0000313" key="19">
    <source>
        <dbReference type="RefSeq" id="XP_015897117.3"/>
    </source>
</evidence>
<dbReference type="InterPro" id="IPR011009">
    <property type="entry name" value="Kinase-like_dom_sf"/>
</dbReference>
<evidence type="ECO:0000256" key="11">
    <source>
        <dbReference type="PIRNR" id="PIRNR000641"/>
    </source>
</evidence>
<evidence type="ECO:0000256" key="4">
    <source>
        <dbReference type="ARBA" id="ARBA00022741"/>
    </source>
</evidence>
<keyword evidence="12" id="KW-0245">EGF-like domain</keyword>
<dbReference type="GO" id="GO:0005524">
    <property type="term" value="F:ATP binding"/>
    <property type="evidence" value="ECO:0007669"/>
    <property type="project" value="UniProtKB-KW"/>
</dbReference>
<evidence type="ECO:0000313" key="18">
    <source>
        <dbReference type="Proteomes" id="UP001652623"/>
    </source>
</evidence>
<dbReference type="SUPFAM" id="SSF56112">
    <property type="entry name" value="Protein kinase-like (PK-like)"/>
    <property type="match status" value="1"/>
</dbReference>
<comment type="catalytic activity">
    <reaction evidence="10 11">
        <text>L-seryl-[protein] + ATP = O-phospho-L-seryl-[protein] + ADP + H(+)</text>
        <dbReference type="Rhea" id="RHEA:17989"/>
        <dbReference type="Rhea" id="RHEA-COMP:9863"/>
        <dbReference type="Rhea" id="RHEA-COMP:11604"/>
        <dbReference type="ChEBI" id="CHEBI:15378"/>
        <dbReference type="ChEBI" id="CHEBI:29999"/>
        <dbReference type="ChEBI" id="CHEBI:30616"/>
        <dbReference type="ChEBI" id="CHEBI:83421"/>
        <dbReference type="ChEBI" id="CHEBI:456216"/>
        <dbReference type="EC" id="2.7.11.1"/>
    </reaction>
</comment>
<feature type="domain" description="Apple" evidence="17">
    <location>
        <begin position="344"/>
        <end position="427"/>
    </location>
</feature>
<dbReference type="GeneID" id="107430750"/>
<dbReference type="CDD" id="cd00028">
    <property type="entry name" value="B_lectin"/>
    <property type="match status" value="1"/>
</dbReference>
<dbReference type="InterPro" id="IPR001245">
    <property type="entry name" value="Ser-Thr/Tyr_kinase_cat_dom"/>
</dbReference>
<keyword evidence="1 11" id="KW-0723">Serine/threonine-protein kinase</keyword>
<dbReference type="InterPro" id="IPR036426">
    <property type="entry name" value="Bulb-type_lectin_dom_sf"/>
</dbReference>
<dbReference type="InterPro" id="IPR000719">
    <property type="entry name" value="Prot_kinase_dom"/>
</dbReference>
<evidence type="ECO:0000256" key="6">
    <source>
        <dbReference type="ARBA" id="ARBA00022840"/>
    </source>
</evidence>
<keyword evidence="5 11" id="KW-0418">Kinase</keyword>
<dbReference type="PROSITE" id="PS00108">
    <property type="entry name" value="PROTEIN_KINASE_ST"/>
    <property type="match status" value="1"/>
</dbReference>
<feature type="domain" description="Bulb-type lectin" evidence="16">
    <location>
        <begin position="26"/>
        <end position="147"/>
    </location>
</feature>
<evidence type="ECO:0000256" key="12">
    <source>
        <dbReference type="PROSITE-ProRule" id="PRU00076"/>
    </source>
</evidence>